<proteinExistence type="predicted"/>
<dbReference type="EMBL" id="JABXJJ020000085">
    <property type="protein sequence ID" value="MDI5974501.1"/>
    <property type="molecule type" value="Genomic_DNA"/>
</dbReference>
<keyword evidence="4" id="KW-1185">Reference proteome</keyword>
<evidence type="ECO:0000256" key="1">
    <source>
        <dbReference type="SAM" id="Phobius"/>
    </source>
</evidence>
<sequence>MLVSVSAVVLFGFFVAFLLRTKAMTFGSGFVATMFGFFLASSCAAGPINSFSTQMATLVSALGH</sequence>
<protein>
    <submittedName>
        <fullName evidence="3">Uncharacterized protein</fullName>
    </submittedName>
</protein>
<evidence type="ECO:0000313" key="2">
    <source>
        <dbReference type="EMBL" id="MDI5966182.1"/>
    </source>
</evidence>
<dbReference type="Proteomes" id="UP001156398">
    <property type="component" value="Unassembled WGS sequence"/>
</dbReference>
<keyword evidence="1" id="KW-1133">Transmembrane helix</keyword>
<feature type="transmembrane region" description="Helical" evidence="1">
    <location>
        <begin position="28"/>
        <end position="48"/>
    </location>
</feature>
<keyword evidence="1" id="KW-0472">Membrane</keyword>
<dbReference type="EMBL" id="JAAGKO020000046">
    <property type="protein sequence ID" value="MDI5966182.1"/>
    <property type="molecule type" value="Genomic_DNA"/>
</dbReference>
<gene>
    <name evidence="2" type="ORF">POF43_026210</name>
    <name evidence="3" type="ORF">POF50_035015</name>
</gene>
<dbReference type="AlphaFoldDB" id="A0AA90K2B6"/>
<evidence type="ECO:0000313" key="4">
    <source>
        <dbReference type="Proteomes" id="UP001156398"/>
    </source>
</evidence>
<accession>A0AA90K2B6</accession>
<keyword evidence="1" id="KW-0812">Transmembrane</keyword>
<reference evidence="3 4" key="1">
    <citation type="submission" date="2023-05" db="EMBL/GenBank/DDBJ databases">
        <title>Streptantibioticus silvisoli sp. nov., acidotolerant actinomycetes 1 from pine litter.</title>
        <authorList>
            <person name="Swiecimska M."/>
            <person name="Golinska P."/>
            <person name="Sangal V."/>
            <person name="Wachnowicz B."/>
            <person name="Goodfellow M."/>
        </authorList>
    </citation>
    <scope>NUCLEOTIDE SEQUENCE</scope>
    <source>
        <strain evidence="3">SL13</strain>
        <strain evidence="2 4">SL54</strain>
    </source>
</reference>
<name>A0AA90K2B6_9ACTN</name>
<comment type="caution">
    <text evidence="3">The sequence shown here is derived from an EMBL/GenBank/DDBJ whole genome shotgun (WGS) entry which is preliminary data.</text>
</comment>
<dbReference type="RefSeq" id="WP_271326198.1">
    <property type="nucleotide sequence ID" value="NZ_JAAGKO020000046.1"/>
</dbReference>
<organism evidence="3">
    <name type="scientific">Streptantibioticus silvisoli</name>
    <dbReference type="NCBI Taxonomy" id="2705255"/>
    <lineage>
        <taxon>Bacteria</taxon>
        <taxon>Bacillati</taxon>
        <taxon>Actinomycetota</taxon>
        <taxon>Actinomycetes</taxon>
        <taxon>Kitasatosporales</taxon>
        <taxon>Streptomycetaceae</taxon>
        <taxon>Streptantibioticus</taxon>
    </lineage>
</organism>
<evidence type="ECO:0000313" key="3">
    <source>
        <dbReference type="EMBL" id="MDI5974501.1"/>
    </source>
</evidence>